<dbReference type="OrthoDB" id="49386at2759"/>
<sequence>MVVLPNGMDFKMASREEYDVTSMKSFLSANVFSVICDLGVSDFPENRCLLNNGFIDWNYLAKILPASKEDPTEYYRSSIQCLAPCFKHLQNELGPLTQSQYNEKYSPYLKWTGNTKLFLESFELLHGTCPVNSLLSLLLVTAQLERSLGDVYLQKGTKCPAKLKDLLLTNELREVFGEVIISVLQACIGPPVSLNLRNIAWHGFFSPAELPKQYVYFLMVLAPSLGYVMSSIDVAITHRQPVDFSCHIKLLSHLLPGNKSKNSEDLYSDIFRNTSMIPTSHQVVWSKCLHLYQQQRYGWFVVLLLPQIESALRCIFCSANNCSHRMLTAESDVLYTTLNEILSKYLSDEEENNMKHILGSTLMDFLHDLFVYPEGPRLRDRVSHGEVDLDNFPEVLAWTLLQLALNLAYKFLPNDATFQKVQTELIKGFSVSDYESQFHPVNIAKCKVAETFSLTFHVQETNETLNNLMVECFRLNAANEIQATHLDVESQQQQTPSSLPSQQQPPSSLFTIMAKAVEVADSLMFPWLNDICKSELISCLQNSRNGPVIKELVSHSLNTLYLGQKKPQNTMASPENSTVTIQTNEVMLLLQRVSQHGVEVLQQTEENIRQKMDLLKQKKLRSRARVTLKTMVSSVPCLCLAFRTIMLHILSEIYSIETFFELTLQEKTAVVKCLKLTLKYFENQKTFTSLDKNRWTESMDSTLLYLETVSPKWLQIHRNSVSYSGPK</sequence>
<evidence type="ECO:0000256" key="1">
    <source>
        <dbReference type="SAM" id="MobiDB-lite"/>
    </source>
</evidence>
<accession>A0A0L8GRQ7</accession>
<dbReference type="AlphaFoldDB" id="A0A0L8GRQ7"/>
<feature type="region of interest" description="Disordered" evidence="1">
    <location>
        <begin position="487"/>
        <end position="506"/>
    </location>
</feature>
<gene>
    <name evidence="3" type="ORF">OCBIM_22029346mg</name>
</gene>
<proteinExistence type="predicted"/>
<name>A0A0L8GRQ7_OCTBM</name>
<feature type="compositionally biased region" description="Low complexity" evidence="1">
    <location>
        <begin position="490"/>
        <end position="506"/>
    </location>
</feature>
<protein>
    <recommendedName>
        <fullName evidence="2">DUF4209 domain-containing protein</fullName>
    </recommendedName>
</protein>
<evidence type="ECO:0000259" key="2">
    <source>
        <dbReference type="Pfam" id="PF13910"/>
    </source>
</evidence>
<dbReference type="InterPro" id="IPR039635">
    <property type="entry name" value="ERMARD"/>
</dbReference>
<evidence type="ECO:0000313" key="3">
    <source>
        <dbReference type="EMBL" id="KOF79519.1"/>
    </source>
</evidence>
<dbReference type="EMBL" id="KQ420714">
    <property type="protein sequence ID" value="KOF79519.1"/>
    <property type="molecule type" value="Genomic_DNA"/>
</dbReference>
<dbReference type="PANTHER" id="PTHR31701">
    <property type="entry name" value="ENDOPLASMIC RETICULUM MEMBRANE-ASSOCIATED RNA DEGRADATION PROTEIN"/>
    <property type="match status" value="1"/>
</dbReference>
<reference evidence="3" key="1">
    <citation type="submission" date="2015-07" db="EMBL/GenBank/DDBJ databases">
        <title>MeaNS - Measles Nucleotide Surveillance Program.</title>
        <authorList>
            <person name="Tran T."/>
            <person name="Druce J."/>
        </authorList>
    </citation>
    <scope>NUCLEOTIDE SEQUENCE</scope>
    <source>
        <strain evidence="3">UCB-OBI-ISO-001</strain>
        <tissue evidence="3">Gonad</tissue>
    </source>
</reference>
<dbReference type="STRING" id="37653.A0A0L8GRQ7"/>
<dbReference type="Pfam" id="PF13910">
    <property type="entry name" value="DUF4209"/>
    <property type="match status" value="2"/>
</dbReference>
<organism evidence="3">
    <name type="scientific">Octopus bimaculoides</name>
    <name type="common">California two-spotted octopus</name>
    <dbReference type="NCBI Taxonomy" id="37653"/>
    <lineage>
        <taxon>Eukaryota</taxon>
        <taxon>Metazoa</taxon>
        <taxon>Spiralia</taxon>
        <taxon>Lophotrochozoa</taxon>
        <taxon>Mollusca</taxon>
        <taxon>Cephalopoda</taxon>
        <taxon>Coleoidea</taxon>
        <taxon>Octopodiformes</taxon>
        <taxon>Octopoda</taxon>
        <taxon>Incirrata</taxon>
        <taxon>Octopodidae</taxon>
        <taxon>Octopus</taxon>
    </lineage>
</organism>
<feature type="domain" description="DUF4209" evidence="2">
    <location>
        <begin position="144"/>
        <end position="224"/>
    </location>
</feature>
<dbReference type="PANTHER" id="PTHR31701:SF2">
    <property type="entry name" value="ENDOPLASMIC RETICULUM MEMBRANE-ASSOCIATED RNA DEGRADATION PROTEIN"/>
    <property type="match status" value="1"/>
</dbReference>
<dbReference type="InterPro" id="IPR025209">
    <property type="entry name" value="DUF4209"/>
</dbReference>
<feature type="domain" description="DUF4209" evidence="2">
    <location>
        <begin position="338"/>
        <end position="406"/>
    </location>
</feature>